<proteinExistence type="inferred from homology"/>
<keyword evidence="6" id="KW-0460">Magnesium</keyword>
<dbReference type="Proteomes" id="UP000824044">
    <property type="component" value="Unassembled WGS sequence"/>
</dbReference>
<evidence type="ECO:0000256" key="10">
    <source>
        <dbReference type="HAMAP-Rule" id="MF_00321"/>
    </source>
</evidence>
<dbReference type="Pfam" id="PF01926">
    <property type="entry name" value="MMR_HSR1"/>
    <property type="match status" value="1"/>
</dbReference>
<reference evidence="12" key="2">
    <citation type="submission" date="2021-04" db="EMBL/GenBank/DDBJ databases">
        <authorList>
            <person name="Gilroy R."/>
        </authorList>
    </citation>
    <scope>NUCLEOTIDE SEQUENCE</scope>
    <source>
        <strain evidence="12">CHK33-5263</strain>
    </source>
</reference>
<dbReference type="InterPro" id="IPR006073">
    <property type="entry name" value="GTP-bd"/>
</dbReference>
<dbReference type="InterPro" id="IPR019987">
    <property type="entry name" value="GTP-bd_ribosome_bio_YsxC"/>
</dbReference>
<evidence type="ECO:0000256" key="5">
    <source>
        <dbReference type="ARBA" id="ARBA00022741"/>
    </source>
</evidence>
<keyword evidence="7 10" id="KW-0342">GTP-binding</keyword>
<dbReference type="AlphaFoldDB" id="A0A9D2DYF1"/>
<evidence type="ECO:0000313" key="12">
    <source>
        <dbReference type="EMBL" id="HIZ25329.1"/>
    </source>
</evidence>
<dbReference type="HAMAP" id="MF_00321">
    <property type="entry name" value="GTPase_EngB"/>
    <property type="match status" value="1"/>
</dbReference>
<evidence type="ECO:0000256" key="8">
    <source>
        <dbReference type="ARBA" id="ARBA00023210"/>
    </source>
</evidence>
<dbReference type="EMBL" id="DXBS01000139">
    <property type="protein sequence ID" value="HIZ25329.1"/>
    <property type="molecule type" value="Genomic_DNA"/>
</dbReference>
<reference evidence="12" key="1">
    <citation type="journal article" date="2021" name="PeerJ">
        <title>Extensive microbial diversity within the chicken gut microbiome revealed by metagenomics and culture.</title>
        <authorList>
            <person name="Gilroy R."/>
            <person name="Ravi A."/>
            <person name="Getino M."/>
            <person name="Pursley I."/>
            <person name="Horton D.L."/>
            <person name="Alikhan N.F."/>
            <person name="Baker D."/>
            <person name="Gharbi K."/>
            <person name="Hall N."/>
            <person name="Watson M."/>
            <person name="Adriaenssens E.M."/>
            <person name="Foster-Nyarko E."/>
            <person name="Jarju S."/>
            <person name="Secka A."/>
            <person name="Antonio M."/>
            <person name="Oren A."/>
            <person name="Chaudhuri R.R."/>
            <person name="La Ragione R."/>
            <person name="Hildebrand F."/>
            <person name="Pallen M.J."/>
        </authorList>
    </citation>
    <scope>NUCLEOTIDE SEQUENCE</scope>
    <source>
        <strain evidence="12">CHK33-5263</strain>
    </source>
</reference>
<evidence type="ECO:0000256" key="7">
    <source>
        <dbReference type="ARBA" id="ARBA00023134"/>
    </source>
</evidence>
<evidence type="ECO:0000256" key="3">
    <source>
        <dbReference type="ARBA" id="ARBA00022618"/>
    </source>
</evidence>
<dbReference type="GO" id="GO:0046872">
    <property type="term" value="F:metal ion binding"/>
    <property type="evidence" value="ECO:0007669"/>
    <property type="project" value="UniProtKB-KW"/>
</dbReference>
<evidence type="ECO:0000259" key="11">
    <source>
        <dbReference type="PROSITE" id="PS51706"/>
    </source>
</evidence>
<comment type="caution">
    <text evidence="12">The sequence shown here is derived from an EMBL/GenBank/DDBJ whole genome shotgun (WGS) entry which is preliminary data.</text>
</comment>
<keyword evidence="3 10" id="KW-0132">Cell division</keyword>
<keyword evidence="4" id="KW-0479">Metal-binding</keyword>
<evidence type="ECO:0000256" key="1">
    <source>
        <dbReference type="ARBA" id="ARBA00001946"/>
    </source>
</evidence>
<dbReference type="InterPro" id="IPR030393">
    <property type="entry name" value="G_ENGB_dom"/>
</dbReference>
<keyword evidence="5 10" id="KW-0547">Nucleotide-binding</keyword>
<dbReference type="PROSITE" id="PS51706">
    <property type="entry name" value="G_ENGB"/>
    <property type="match status" value="1"/>
</dbReference>
<evidence type="ECO:0000256" key="6">
    <source>
        <dbReference type="ARBA" id="ARBA00022842"/>
    </source>
</evidence>
<protein>
    <recommendedName>
        <fullName evidence="10">Probable GTP-binding protein EngB</fullName>
    </recommendedName>
</protein>
<evidence type="ECO:0000256" key="4">
    <source>
        <dbReference type="ARBA" id="ARBA00022723"/>
    </source>
</evidence>
<dbReference type="NCBIfam" id="TIGR03598">
    <property type="entry name" value="GTPase_YsxC"/>
    <property type="match status" value="1"/>
</dbReference>
<gene>
    <name evidence="12" type="primary">yihA</name>
    <name evidence="10" type="synonym">engB</name>
    <name evidence="12" type="ORF">H9812_07700</name>
</gene>
<feature type="domain" description="EngB-type G" evidence="11">
    <location>
        <begin position="22"/>
        <end position="193"/>
    </location>
</feature>
<dbReference type="CDD" id="cd01876">
    <property type="entry name" value="YihA_EngB"/>
    <property type="match status" value="1"/>
</dbReference>
<organism evidence="12 13">
    <name type="scientific">Candidatus Gallimonas intestinigallinarum</name>
    <dbReference type="NCBI Taxonomy" id="2838604"/>
    <lineage>
        <taxon>Bacteria</taxon>
        <taxon>Bacillati</taxon>
        <taxon>Bacillota</taxon>
        <taxon>Clostridia</taxon>
        <taxon>Candidatus Gallimonas</taxon>
    </lineage>
</organism>
<comment type="similarity">
    <text evidence="2 10">Belongs to the TRAFAC class TrmE-Era-EngA-EngB-Septin-like GTPase superfamily. EngB GTPase family.</text>
</comment>
<dbReference type="PANTHER" id="PTHR11649:SF13">
    <property type="entry name" value="ENGB-TYPE G DOMAIN-CONTAINING PROTEIN"/>
    <property type="match status" value="1"/>
</dbReference>
<comment type="function">
    <text evidence="10">Necessary for normal cell division and for the maintenance of normal septation.</text>
</comment>
<dbReference type="InterPro" id="IPR027417">
    <property type="entry name" value="P-loop_NTPase"/>
</dbReference>
<name>A0A9D2DYF1_9FIRM</name>
<dbReference type="GO" id="GO:0005525">
    <property type="term" value="F:GTP binding"/>
    <property type="evidence" value="ECO:0007669"/>
    <property type="project" value="UniProtKB-UniRule"/>
</dbReference>
<dbReference type="GO" id="GO:0000917">
    <property type="term" value="P:division septum assembly"/>
    <property type="evidence" value="ECO:0007669"/>
    <property type="project" value="UniProtKB-KW"/>
</dbReference>
<keyword evidence="8 10" id="KW-0717">Septation</keyword>
<dbReference type="GO" id="GO:0005829">
    <property type="term" value="C:cytosol"/>
    <property type="evidence" value="ECO:0007669"/>
    <property type="project" value="TreeGrafter"/>
</dbReference>
<evidence type="ECO:0000313" key="13">
    <source>
        <dbReference type="Proteomes" id="UP000824044"/>
    </source>
</evidence>
<evidence type="ECO:0000256" key="9">
    <source>
        <dbReference type="ARBA" id="ARBA00023306"/>
    </source>
</evidence>
<accession>A0A9D2DYF1</accession>
<sequence length="208" mass="22323">MQVKNATFLTSAARAEQFLRPQKPMIAVCGKSNAGKSTLINMLAGRKQLAKTSASPGRTRLVNYFDFGEFWLADLPGYGYAAVSKAEQAKWAKTLDAFFARKEDVAHVFLLSDIRRDPSADDMQMVSFLVYHALPFTVLATKSDKLSRMKVKERTRAVANAFGLGADNVIAVSGVSGDGKDALLAKISQVISVRGAAATGGADEGEEA</sequence>
<dbReference type="PANTHER" id="PTHR11649">
    <property type="entry name" value="MSS1/TRME-RELATED GTP-BINDING PROTEIN"/>
    <property type="match status" value="1"/>
</dbReference>
<dbReference type="SUPFAM" id="SSF52540">
    <property type="entry name" value="P-loop containing nucleoside triphosphate hydrolases"/>
    <property type="match status" value="1"/>
</dbReference>
<comment type="cofactor">
    <cofactor evidence="1">
        <name>Mg(2+)</name>
        <dbReference type="ChEBI" id="CHEBI:18420"/>
    </cofactor>
</comment>
<keyword evidence="9 10" id="KW-0131">Cell cycle</keyword>
<evidence type="ECO:0000256" key="2">
    <source>
        <dbReference type="ARBA" id="ARBA00009638"/>
    </source>
</evidence>
<dbReference type="Gene3D" id="3.40.50.300">
    <property type="entry name" value="P-loop containing nucleotide triphosphate hydrolases"/>
    <property type="match status" value="1"/>
</dbReference>